<organism evidence="1 2">
    <name type="scientific">Candidatus Kaiserbacteria bacterium GWA2_50_9</name>
    <dbReference type="NCBI Taxonomy" id="1798474"/>
    <lineage>
        <taxon>Bacteria</taxon>
        <taxon>Candidatus Kaiseribacteriota</taxon>
    </lineage>
</organism>
<reference evidence="1 2" key="1">
    <citation type="journal article" date="2016" name="Nat. Commun.">
        <title>Thousands of microbial genomes shed light on interconnected biogeochemical processes in an aquifer system.</title>
        <authorList>
            <person name="Anantharaman K."/>
            <person name="Brown C.T."/>
            <person name="Hug L.A."/>
            <person name="Sharon I."/>
            <person name="Castelle C.J."/>
            <person name="Probst A.J."/>
            <person name="Thomas B.C."/>
            <person name="Singh A."/>
            <person name="Wilkins M.J."/>
            <person name="Karaoz U."/>
            <person name="Brodie E.L."/>
            <person name="Williams K.H."/>
            <person name="Hubbard S.S."/>
            <person name="Banfield J.F."/>
        </authorList>
    </citation>
    <scope>NUCLEOTIDE SEQUENCE [LARGE SCALE GENOMIC DNA]</scope>
</reference>
<evidence type="ECO:0000313" key="1">
    <source>
        <dbReference type="EMBL" id="OGG39895.1"/>
    </source>
</evidence>
<gene>
    <name evidence="1" type="ORF">A2118_00730</name>
</gene>
<accession>A0A1F6BSH9</accession>
<protein>
    <submittedName>
        <fullName evidence="1">Uncharacterized protein</fullName>
    </submittedName>
</protein>
<proteinExistence type="predicted"/>
<dbReference type="Proteomes" id="UP000179014">
    <property type="component" value="Unassembled WGS sequence"/>
</dbReference>
<dbReference type="EMBL" id="MFKN01000037">
    <property type="protein sequence ID" value="OGG39895.1"/>
    <property type="molecule type" value="Genomic_DNA"/>
</dbReference>
<sequence length="83" mass="9431">MQVSCNKNRIVARTPKNLRLAPATDLFLLKKSATHPRTVVLRPCEAPRIRFSPFTRAPQAASPYFLMRRFAPPVLPSAKCLWI</sequence>
<comment type="caution">
    <text evidence="1">The sequence shown here is derived from an EMBL/GenBank/DDBJ whole genome shotgun (WGS) entry which is preliminary data.</text>
</comment>
<dbReference type="AlphaFoldDB" id="A0A1F6BSH9"/>
<name>A0A1F6BSH9_9BACT</name>
<evidence type="ECO:0000313" key="2">
    <source>
        <dbReference type="Proteomes" id="UP000179014"/>
    </source>
</evidence>